<protein>
    <submittedName>
        <fullName evidence="1">Spore coat associated protein CotJA</fullName>
    </submittedName>
</protein>
<gene>
    <name evidence="1" type="ORF">H9661_03925</name>
</gene>
<organism evidence="1 2">
    <name type="scientific">Clostridium cibarium</name>
    <dbReference type="NCBI Taxonomy" id="2762247"/>
    <lineage>
        <taxon>Bacteria</taxon>
        <taxon>Bacillati</taxon>
        <taxon>Bacillota</taxon>
        <taxon>Clostridia</taxon>
        <taxon>Eubacteriales</taxon>
        <taxon>Clostridiaceae</taxon>
        <taxon>Clostridium</taxon>
    </lineage>
</organism>
<dbReference type="InterPro" id="IPR020256">
    <property type="entry name" value="Spore_coat_CotJA"/>
</dbReference>
<evidence type="ECO:0000313" key="2">
    <source>
        <dbReference type="Proteomes" id="UP000627781"/>
    </source>
</evidence>
<keyword evidence="2" id="KW-1185">Reference proteome</keyword>
<dbReference type="Pfam" id="PF11007">
    <property type="entry name" value="CotJA"/>
    <property type="match status" value="1"/>
</dbReference>
<reference evidence="1 2" key="1">
    <citation type="submission" date="2020-08" db="EMBL/GenBank/DDBJ databases">
        <title>A Genomic Blueprint of the Chicken Gut Microbiome.</title>
        <authorList>
            <person name="Gilroy R."/>
            <person name="Ravi A."/>
            <person name="Getino M."/>
            <person name="Pursley I."/>
            <person name="Horton D.L."/>
            <person name="Alikhan N.-F."/>
            <person name="Baker D."/>
            <person name="Gharbi K."/>
            <person name="Hall N."/>
            <person name="Watson M."/>
            <person name="Adriaenssens E.M."/>
            <person name="Foster-Nyarko E."/>
            <person name="Jarju S."/>
            <person name="Secka A."/>
            <person name="Antonio M."/>
            <person name="Oren A."/>
            <person name="Chaudhuri R."/>
            <person name="La Ragione R.M."/>
            <person name="Hildebrand F."/>
            <person name="Pallen M.J."/>
        </authorList>
    </citation>
    <scope>NUCLEOTIDE SEQUENCE [LARGE SCALE GENOMIC DNA]</scope>
    <source>
        <strain evidence="1 2">Sa3CVN1</strain>
    </source>
</reference>
<sequence>MYYQRDDKSINCQDCIDDPSNISCNIACPSMKKNCCEPYKVFEPEMYAKANICIQPYEDLFNINDAFAAGTIFKSLYSPYCEVKYIGGCK</sequence>
<accession>A0ABR8PQQ4</accession>
<dbReference type="EMBL" id="JACSRA010000004">
    <property type="protein sequence ID" value="MBD7910501.1"/>
    <property type="molecule type" value="Genomic_DNA"/>
</dbReference>
<comment type="caution">
    <text evidence="1">The sequence shown here is derived from an EMBL/GenBank/DDBJ whole genome shotgun (WGS) entry which is preliminary data.</text>
</comment>
<proteinExistence type="predicted"/>
<evidence type="ECO:0000313" key="1">
    <source>
        <dbReference type="EMBL" id="MBD7910501.1"/>
    </source>
</evidence>
<name>A0ABR8PQQ4_9CLOT</name>
<dbReference type="Proteomes" id="UP000627781">
    <property type="component" value="Unassembled WGS sequence"/>
</dbReference>